<feature type="compositionally biased region" description="Basic residues" evidence="1">
    <location>
        <begin position="34"/>
        <end position="54"/>
    </location>
</feature>
<reference evidence="3" key="2">
    <citation type="journal article" date="2020" name="Nat. Commun.">
        <title>Large-scale genome sequencing of mycorrhizal fungi provides insights into the early evolution of symbiotic traits.</title>
        <authorList>
            <person name="Miyauchi S."/>
            <person name="Kiss E."/>
            <person name="Kuo A."/>
            <person name="Drula E."/>
            <person name="Kohler A."/>
            <person name="Sanchez-Garcia M."/>
            <person name="Morin E."/>
            <person name="Andreopoulos B."/>
            <person name="Barry K.W."/>
            <person name="Bonito G."/>
            <person name="Buee M."/>
            <person name="Carver A."/>
            <person name="Chen C."/>
            <person name="Cichocki N."/>
            <person name="Clum A."/>
            <person name="Culley D."/>
            <person name="Crous P.W."/>
            <person name="Fauchery L."/>
            <person name="Girlanda M."/>
            <person name="Hayes R.D."/>
            <person name="Keri Z."/>
            <person name="LaButti K."/>
            <person name="Lipzen A."/>
            <person name="Lombard V."/>
            <person name="Magnuson J."/>
            <person name="Maillard F."/>
            <person name="Murat C."/>
            <person name="Nolan M."/>
            <person name="Ohm R.A."/>
            <person name="Pangilinan J."/>
            <person name="Pereira M.F."/>
            <person name="Perotto S."/>
            <person name="Peter M."/>
            <person name="Pfister S."/>
            <person name="Riley R."/>
            <person name="Sitrit Y."/>
            <person name="Stielow J.B."/>
            <person name="Szollosi G."/>
            <person name="Zifcakova L."/>
            <person name="Stursova M."/>
            <person name="Spatafora J.W."/>
            <person name="Tedersoo L."/>
            <person name="Vaario L.M."/>
            <person name="Yamada A."/>
            <person name="Yan M."/>
            <person name="Wang P."/>
            <person name="Xu J."/>
            <person name="Bruns T."/>
            <person name="Baldrian P."/>
            <person name="Vilgalys R."/>
            <person name="Dunand C."/>
            <person name="Henrissat B."/>
            <person name="Grigoriev I.V."/>
            <person name="Hibbett D."/>
            <person name="Nagy L.G."/>
            <person name="Martin F.M."/>
        </authorList>
    </citation>
    <scope>NUCLEOTIDE SEQUENCE</scope>
    <source>
        <strain evidence="3">BED1</strain>
    </source>
</reference>
<dbReference type="EMBL" id="WHUW01000011">
    <property type="protein sequence ID" value="KAF8441050.1"/>
    <property type="molecule type" value="Genomic_DNA"/>
</dbReference>
<accession>A0AAD4BVW1</accession>
<evidence type="ECO:0000313" key="4">
    <source>
        <dbReference type="Proteomes" id="UP001194468"/>
    </source>
</evidence>
<organism evidence="3 4">
    <name type="scientific">Boletus edulis BED1</name>
    <dbReference type="NCBI Taxonomy" id="1328754"/>
    <lineage>
        <taxon>Eukaryota</taxon>
        <taxon>Fungi</taxon>
        <taxon>Dikarya</taxon>
        <taxon>Basidiomycota</taxon>
        <taxon>Agaricomycotina</taxon>
        <taxon>Agaricomycetes</taxon>
        <taxon>Agaricomycetidae</taxon>
        <taxon>Boletales</taxon>
        <taxon>Boletineae</taxon>
        <taxon>Boletaceae</taxon>
        <taxon>Boletoideae</taxon>
        <taxon>Boletus</taxon>
    </lineage>
</organism>
<dbReference type="CDD" id="cd09917">
    <property type="entry name" value="F-box_SF"/>
    <property type="match status" value="1"/>
</dbReference>
<name>A0AAD4BVW1_BOLED</name>
<feature type="domain" description="F-box" evidence="2">
    <location>
        <begin position="60"/>
        <end position="102"/>
    </location>
</feature>
<evidence type="ECO:0000313" key="3">
    <source>
        <dbReference type="EMBL" id="KAF8441050.1"/>
    </source>
</evidence>
<dbReference type="AlphaFoldDB" id="A0AAD4BVW1"/>
<dbReference type="SMART" id="SM00256">
    <property type="entry name" value="FBOX"/>
    <property type="match status" value="1"/>
</dbReference>
<dbReference type="InterPro" id="IPR036047">
    <property type="entry name" value="F-box-like_dom_sf"/>
</dbReference>
<evidence type="ECO:0000256" key="1">
    <source>
        <dbReference type="SAM" id="MobiDB-lite"/>
    </source>
</evidence>
<evidence type="ECO:0000259" key="2">
    <source>
        <dbReference type="SMART" id="SM00256"/>
    </source>
</evidence>
<keyword evidence="4" id="KW-1185">Reference proteome</keyword>
<dbReference type="InterPro" id="IPR001810">
    <property type="entry name" value="F-box_dom"/>
</dbReference>
<dbReference type="SUPFAM" id="SSF81383">
    <property type="entry name" value="F-box domain"/>
    <property type="match status" value="1"/>
</dbReference>
<feature type="region of interest" description="Disordered" evidence="1">
    <location>
        <begin position="1"/>
        <end position="54"/>
    </location>
</feature>
<sequence length="641" mass="73889">MVLTRSAAKRLEPEQATGDNLVENPPGDCGLSLAKKRRRQGSTTAPKKRRRRGPGKMCQLNLDVLFLIAEYLCPMDLLNLARTCKSLRQLLMVRSSAFVWKAARRQIDRLPDCPADLTEPQYANLVFYPRCHICGKYAKAVLWEMRRRYCLGCTVRRLSVLSSCPQVVQNNNVVASEDTALTEGVTKSCVDKDQMESFIHEYKHSSNRKQFVMDRVEQHAAISKHARQCERWERYQQFKHYDEMDDRRKERENSIIERLKQLGFEREIEYFNPYQIAESCKSLFSKFKPLTNKEWNQLLPKTLKTMNNFRSMRLESVVYQSRLELLASEYANYMTHPLPNAPAFDIFPHVADVASFSAFKDIIKAPEDAQISFEFAFAELPELVGKWREKLDAEFAELVKIPSHLSLAGVSGDRAVASSGNAGSGPSQTAMDKLRLACALFYVDYVGLFSYPEVLFISEKEYSKYPTYDEHDLRCNRSIQDRYRIEYIVEAPYVVHACGLDPNVATVEDMDHRNARLKCLSCEDSCVRHWRAAVWHALYFHRPPVRQSELPRLQLVSDEHLAAELSLKEELDRDLFRCLLCLPHVEGAIGRSSITDHLMDEHKIKLLDIRQDVHYTAIGMTPVNTSLTDPDYCQWLNYLNG</sequence>
<reference evidence="3" key="1">
    <citation type="submission" date="2019-10" db="EMBL/GenBank/DDBJ databases">
        <authorList>
            <consortium name="DOE Joint Genome Institute"/>
            <person name="Kuo A."/>
            <person name="Miyauchi S."/>
            <person name="Kiss E."/>
            <person name="Drula E."/>
            <person name="Kohler A."/>
            <person name="Sanchez-Garcia M."/>
            <person name="Andreopoulos B."/>
            <person name="Barry K.W."/>
            <person name="Bonito G."/>
            <person name="Buee M."/>
            <person name="Carver A."/>
            <person name="Chen C."/>
            <person name="Cichocki N."/>
            <person name="Clum A."/>
            <person name="Culley D."/>
            <person name="Crous P.W."/>
            <person name="Fauchery L."/>
            <person name="Girlanda M."/>
            <person name="Hayes R."/>
            <person name="Keri Z."/>
            <person name="LaButti K."/>
            <person name="Lipzen A."/>
            <person name="Lombard V."/>
            <person name="Magnuson J."/>
            <person name="Maillard F."/>
            <person name="Morin E."/>
            <person name="Murat C."/>
            <person name="Nolan M."/>
            <person name="Ohm R."/>
            <person name="Pangilinan J."/>
            <person name="Pereira M."/>
            <person name="Perotto S."/>
            <person name="Peter M."/>
            <person name="Riley R."/>
            <person name="Sitrit Y."/>
            <person name="Stielow B."/>
            <person name="Szollosi G."/>
            <person name="Zifcakova L."/>
            <person name="Stursova M."/>
            <person name="Spatafora J.W."/>
            <person name="Tedersoo L."/>
            <person name="Vaario L.-M."/>
            <person name="Yamada A."/>
            <person name="Yan M."/>
            <person name="Wang P."/>
            <person name="Xu J."/>
            <person name="Bruns T."/>
            <person name="Baldrian P."/>
            <person name="Vilgalys R."/>
            <person name="Henrissat B."/>
            <person name="Grigoriev I.V."/>
            <person name="Hibbett D."/>
            <person name="Nagy L.G."/>
            <person name="Martin F.M."/>
        </authorList>
    </citation>
    <scope>NUCLEOTIDE SEQUENCE</scope>
    <source>
        <strain evidence="3">BED1</strain>
    </source>
</reference>
<protein>
    <recommendedName>
        <fullName evidence="2">F-box domain-containing protein</fullName>
    </recommendedName>
</protein>
<proteinExistence type="predicted"/>
<dbReference type="Proteomes" id="UP001194468">
    <property type="component" value="Unassembled WGS sequence"/>
</dbReference>
<gene>
    <name evidence="3" type="ORF">L210DRAFT_3448043</name>
</gene>
<comment type="caution">
    <text evidence="3">The sequence shown here is derived from an EMBL/GenBank/DDBJ whole genome shotgun (WGS) entry which is preliminary data.</text>
</comment>
<dbReference type="Pfam" id="PF00646">
    <property type="entry name" value="F-box"/>
    <property type="match status" value="1"/>
</dbReference>